<dbReference type="AlphaFoldDB" id="A0AAW4XP05"/>
<accession>A0AAW4XP05</accession>
<evidence type="ECO:0000313" key="2">
    <source>
        <dbReference type="Proteomes" id="UP001198630"/>
    </source>
</evidence>
<dbReference type="Proteomes" id="UP001198630">
    <property type="component" value="Unassembled WGS sequence"/>
</dbReference>
<organism evidence="1 2">
    <name type="scientific">Rhodococcus rhodochrous</name>
    <dbReference type="NCBI Taxonomy" id="1829"/>
    <lineage>
        <taxon>Bacteria</taxon>
        <taxon>Bacillati</taxon>
        <taxon>Actinomycetota</taxon>
        <taxon>Actinomycetes</taxon>
        <taxon>Mycobacteriales</taxon>
        <taxon>Nocardiaceae</taxon>
        <taxon>Rhodococcus</taxon>
    </lineage>
</organism>
<reference evidence="1" key="1">
    <citation type="submission" date="2021-11" db="EMBL/GenBank/DDBJ databases">
        <title>Development of a sustainable strategy for remediation of hydrocarbon-contaminated territories based on the waste exchange concept.</title>
        <authorList>
            <person name="Elkin A."/>
        </authorList>
    </citation>
    <scope>NUCLEOTIDE SEQUENCE</scope>
    <source>
        <strain evidence="1">IEGM 757</strain>
    </source>
</reference>
<name>A0AAW4XP05_RHORH</name>
<evidence type="ECO:0000313" key="1">
    <source>
        <dbReference type="EMBL" id="MCD2114405.1"/>
    </source>
</evidence>
<sequence>MSIDYAALRAQVLLAAREGRATYLPAGARANPTAQVFIDGEYIGQASTVAHYVRTDHDNPASVYAETVLLPGRDHQIPDRLKIPKH</sequence>
<evidence type="ECO:0008006" key="3">
    <source>
        <dbReference type="Google" id="ProtNLM"/>
    </source>
</evidence>
<comment type="caution">
    <text evidence="1">The sequence shown here is derived from an EMBL/GenBank/DDBJ whole genome shotgun (WGS) entry which is preliminary data.</text>
</comment>
<gene>
    <name evidence="1" type="ORF">LQ384_25170</name>
</gene>
<proteinExistence type="predicted"/>
<protein>
    <recommendedName>
        <fullName evidence="3">Aldehyde dehydrogenase family protein</fullName>
    </recommendedName>
</protein>
<dbReference type="RefSeq" id="WP_121209305.1">
    <property type="nucleotide sequence ID" value="NZ_JAJNCO010000020.1"/>
</dbReference>
<dbReference type="EMBL" id="JAJNCO010000020">
    <property type="protein sequence ID" value="MCD2114405.1"/>
    <property type="molecule type" value="Genomic_DNA"/>
</dbReference>